<dbReference type="Proteomes" id="UP000739538">
    <property type="component" value="Unassembled WGS sequence"/>
</dbReference>
<sequence>MAECDCDKELLVAHALGDTDPEEAARADRFLRECPSCRLEFQVHRKVAGALSSRSSSTMPSDLREVLVRSAVQARRDGGPAWAAPRSVGRGRISWAPVLVAGAALAVLGMVVFFFVPGAGPGSSVDEVVSGGVGRGATALDEIMQLLANLQQGWGFVQAFLERISPLTRAVRTAFAAVGLIRWAVAFFSVTSVIGLIWRLNRSSQNRSVKHA</sequence>
<keyword evidence="4 5" id="KW-0472">Membrane</keyword>
<dbReference type="PANTHER" id="PTHR37461:SF1">
    <property type="entry name" value="ANTI-SIGMA-K FACTOR RSKA"/>
    <property type="match status" value="1"/>
</dbReference>
<dbReference type="GO" id="GO:0016989">
    <property type="term" value="F:sigma factor antagonist activity"/>
    <property type="evidence" value="ECO:0007669"/>
    <property type="project" value="TreeGrafter"/>
</dbReference>
<dbReference type="GO" id="GO:0016020">
    <property type="term" value="C:membrane"/>
    <property type="evidence" value="ECO:0007669"/>
    <property type="project" value="UniProtKB-SubCell"/>
</dbReference>
<dbReference type="InterPro" id="IPR051474">
    <property type="entry name" value="Anti-sigma-K/W_factor"/>
</dbReference>
<proteinExistence type="predicted"/>
<feature type="transmembrane region" description="Helical" evidence="5">
    <location>
        <begin position="95"/>
        <end position="116"/>
    </location>
</feature>
<dbReference type="EMBL" id="JAGQHS010000007">
    <property type="protein sequence ID" value="MCA9754657.1"/>
    <property type="molecule type" value="Genomic_DNA"/>
</dbReference>
<keyword evidence="3 5" id="KW-1133">Transmembrane helix</keyword>
<feature type="transmembrane region" description="Helical" evidence="5">
    <location>
        <begin position="174"/>
        <end position="198"/>
    </location>
</feature>
<keyword evidence="2 5" id="KW-0812">Transmembrane</keyword>
<evidence type="ECO:0000256" key="1">
    <source>
        <dbReference type="ARBA" id="ARBA00004167"/>
    </source>
</evidence>
<dbReference type="Gene3D" id="1.10.10.1320">
    <property type="entry name" value="Anti-sigma factor, zinc-finger domain"/>
    <property type="match status" value="1"/>
</dbReference>
<dbReference type="AlphaFoldDB" id="A0A956SBP1"/>
<evidence type="ECO:0000256" key="3">
    <source>
        <dbReference type="ARBA" id="ARBA00022989"/>
    </source>
</evidence>
<accession>A0A956SBP1</accession>
<comment type="subcellular location">
    <subcellularLocation>
        <location evidence="1">Membrane</location>
        <topology evidence="1">Single-pass membrane protein</topology>
    </subcellularLocation>
</comment>
<dbReference type="InterPro" id="IPR041916">
    <property type="entry name" value="Anti_sigma_zinc_sf"/>
</dbReference>
<reference evidence="6" key="2">
    <citation type="journal article" date="2021" name="Microbiome">
        <title>Successional dynamics and alternative stable states in a saline activated sludge microbial community over 9 years.</title>
        <authorList>
            <person name="Wang Y."/>
            <person name="Ye J."/>
            <person name="Ju F."/>
            <person name="Liu L."/>
            <person name="Boyd J.A."/>
            <person name="Deng Y."/>
            <person name="Parks D.H."/>
            <person name="Jiang X."/>
            <person name="Yin X."/>
            <person name="Woodcroft B.J."/>
            <person name="Tyson G.W."/>
            <person name="Hugenholtz P."/>
            <person name="Polz M.F."/>
            <person name="Zhang T."/>
        </authorList>
    </citation>
    <scope>NUCLEOTIDE SEQUENCE</scope>
    <source>
        <strain evidence="6">HKST-UBA02</strain>
    </source>
</reference>
<evidence type="ECO:0000256" key="4">
    <source>
        <dbReference type="ARBA" id="ARBA00023136"/>
    </source>
</evidence>
<evidence type="ECO:0000313" key="7">
    <source>
        <dbReference type="Proteomes" id="UP000739538"/>
    </source>
</evidence>
<organism evidence="6 7">
    <name type="scientific">Eiseniibacteriota bacterium</name>
    <dbReference type="NCBI Taxonomy" id="2212470"/>
    <lineage>
        <taxon>Bacteria</taxon>
        <taxon>Candidatus Eiseniibacteriota</taxon>
    </lineage>
</organism>
<evidence type="ECO:0000256" key="5">
    <source>
        <dbReference type="SAM" id="Phobius"/>
    </source>
</evidence>
<comment type="caution">
    <text evidence="6">The sequence shown here is derived from an EMBL/GenBank/DDBJ whole genome shotgun (WGS) entry which is preliminary data.</text>
</comment>
<protein>
    <recommendedName>
        <fullName evidence="8">Zinc-finger domain-containing protein</fullName>
    </recommendedName>
</protein>
<evidence type="ECO:0008006" key="8">
    <source>
        <dbReference type="Google" id="ProtNLM"/>
    </source>
</evidence>
<gene>
    <name evidence="6" type="ORF">KDA27_02560</name>
</gene>
<dbReference type="PANTHER" id="PTHR37461">
    <property type="entry name" value="ANTI-SIGMA-K FACTOR RSKA"/>
    <property type="match status" value="1"/>
</dbReference>
<dbReference type="GO" id="GO:0006417">
    <property type="term" value="P:regulation of translation"/>
    <property type="evidence" value="ECO:0007669"/>
    <property type="project" value="TreeGrafter"/>
</dbReference>
<evidence type="ECO:0000313" key="6">
    <source>
        <dbReference type="EMBL" id="MCA9754657.1"/>
    </source>
</evidence>
<evidence type="ECO:0000256" key="2">
    <source>
        <dbReference type="ARBA" id="ARBA00022692"/>
    </source>
</evidence>
<reference evidence="6" key="1">
    <citation type="submission" date="2020-04" db="EMBL/GenBank/DDBJ databases">
        <authorList>
            <person name="Zhang T."/>
        </authorList>
    </citation>
    <scope>NUCLEOTIDE SEQUENCE</scope>
    <source>
        <strain evidence="6">HKST-UBA02</strain>
    </source>
</reference>
<name>A0A956SBP1_UNCEI</name>